<evidence type="ECO:0000256" key="4">
    <source>
        <dbReference type="ARBA" id="ARBA00023125"/>
    </source>
</evidence>
<dbReference type="Gene3D" id="1.10.10.10">
    <property type="entry name" value="Winged helix-like DNA-binding domain superfamily/Winged helix DNA-binding domain"/>
    <property type="match status" value="1"/>
</dbReference>
<reference evidence="10 11" key="1">
    <citation type="journal article" date="2013" name="Genome Announc.">
        <title>Draft Genome of the Nitrogen-Fixing Bacterium Pseudomonas stutzeri Strain KOS6 Isolated from Industrial Hydrocarbon Sludge.</title>
        <authorList>
            <person name="Grigoryeva T.V."/>
            <person name="Laikov A.V."/>
            <person name="Naumova R.P."/>
            <person name="Manolov A.I."/>
            <person name="Larin A.K."/>
            <person name="Karpova I.Y."/>
            <person name="Semashko T.A."/>
            <person name="Alexeev D.G."/>
            <person name="Kostryukova E.S."/>
            <person name="Muller R."/>
            <person name="Govorun V.M."/>
        </authorList>
    </citation>
    <scope>NUCLEOTIDE SEQUENCE [LARGE SCALE GENOMIC DNA]</scope>
    <source>
        <strain evidence="10 11">KOS6</strain>
    </source>
</reference>
<keyword evidence="4 7" id="KW-0238">DNA-binding</keyword>
<protein>
    <recommendedName>
        <fullName evidence="12">Transcriptional regulator</fullName>
    </recommendedName>
</protein>
<dbReference type="InterPro" id="IPR039420">
    <property type="entry name" value="WalR-like"/>
</dbReference>
<feature type="domain" description="Response regulatory" evidence="8">
    <location>
        <begin position="2"/>
        <end position="117"/>
    </location>
</feature>
<dbReference type="InterPro" id="IPR036388">
    <property type="entry name" value="WH-like_DNA-bd_sf"/>
</dbReference>
<keyword evidence="1 6" id="KW-0597">Phosphoprotein</keyword>
<gene>
    <name evidence="10" type="ORF">B597_015140</name>
</gene>
<evidence type="ECO:0000313" key="11">
    <source>
        <dbReference type="Proteomes" id="UP000026923"/>
    </source>
</evidence>
<dbReference type="HOGENOM" id="CLU_000445_30_1_6"/>
<evidence type="ECO:0000256" key="3">
    <source>
        <dbReference type="ARBA" id="ARBA00023015"/>
    </source>
</evidence>
<dbReference type="CDD" id="cd00383">
    <property type="entry name" value="trans_reg_C"/>
    <property type="match status" value="1"/>
</dbReference>
<keyword evidence="2" id="KW-0902">Two-component regulatory system</keyword>
<organism evidence="10 11">
    <name type="scientific">Stutzerimonas stutzeri KOS6</name>
    <dbReference type="NCBI Taxonomy" id="1218352"/>
    <lineage>
        <taxon>Bacteria</taxon>
        <taxon>Pseudomonadati</taxon>
        <taxon>Pseudomonadota</taxon>
        <taxon>Gammaproteobacteria</taxon>
        <taxon>Pseudomonadales</taxon>
        <taxon>Pseudomonadaceae</taxon>
        <taxon>Stutzerimonas</taxon>
    </lineage>
</organism>
<evidence type="ECO:0000259" key="8">
    <source>
        <dbReference type="PROSITE" id="PS50110"/>
    </source>
</evidence>
<dbReference type="GO" id="GO:0000156">
    <property type="term" value="F:phosphorelay response regulator activity"/>
    <property type="evidence" value="ECO:0007669"/>
    <property type="project" value="TreeGrafter"/>
</dbReference>
<dbReference type="InterPro" id="IPR011006">
    <property type="entry name" value="CheY-like_superfamily"/>
</dbReference>
<dbReference type="GO" id="GO:0000976">
    <property type="term" value="F:transcription cis-regulatory region binding"/>
    <property type="evidence" value="ECO:0007669"/>
    <property type="project" value="TreeGrafter"/>
</dbReference>
<evidence type="ECO:0000256" key="2">
    <source>
        <dbReference type="ARBA" id="ARBA00023012"/>
    </source>
</evidence>
<feature type="domain" description="OmpR/PhoB-type" evidence="9">
    <location>
        <begin position="125"/>
        <end position="223"/>
    </location>
</feature>
<evidence type="ECO:0000256" key="6">
    <source>
        <dbReference type="PROSITE-ProRule" id="PRU00169"/>
    </source>
</evidence>
<comment type="caution">
    <text evidence="10">The sequence shown here is derived from an EMBL/GenBank/DDBJ whole genome shotgun (WGS) entry which is preliminary data.</text>
</comment>
<dbReference type="eggNOG" id="COG0745">
    <property type="taxonomic scope" value="Bacteria"/>
</dbReference>
<dbReference type="Gene3D" id="3.40.50.2300">
    <property type="match status" value="1"/>
</dbReference>
<accession>A0A061JL75</accession>
<dbReference type="GO" id="GO:0006355">
    <property type="term" value="P:regulation of DNA-templated transcription"/>
    <property type="evidence" value="ECO:0007669"/>
    <property type="project" value="InterPro"/>
</dbReference>
<dbReference type="EMBL" id="AMCZ02000020">
    <property type="protein sequence ID" value="EWC40476.1"/>
    <property type="molecule type" value="Genomic_DNA"/>
</dbReference>
<dbReference type="PANTHER" id="PTHR48111:SF1">
    <property type="entry name" value="TWO-COMPONENT RESPONSE REGULATOR ORR33"/>
    <property type="match status" value="1"/>
</dbReference>
<evidence type="ECO:0000256" key="1">
    <source>
        <dbReference type="ARBA" id="ARBA00022553"/>
    </source>
</evidence>
<keyword evidence="5" id="KW-0804">Transcription</keyword>
<dbReference type="AlphaFoldDB" id="A0A061JL75"/>
<dbReference type="PROSITE" id="PS51755">
    <property type="entry name" value="OMPR_PHOB"/>
    <property type="match status" value="1"/>
</dbReference>
<dbReference type="PANTHER" id="PTHR48111">
    <property type="entry name" value="REGULATOR OF RPOS"/>
    <property type="match status" value="1"/>
</dbReference>
<proteinExistence type="predicted"/>
<name>A0A061JL75_STUST</name>
<dbReference type="GO" id="GO:0032993">
    <property type="term" value="C:protein-DNA complex"/>
    <property type="evidence" value="ECO:0007669"/>
    <property type="project" value="TreeGrafter"/>
</dbReference>
<keyword evidence="3" id="KW-0805">Transcription regulation</keyword>
<dbReference type="Pfam" id="PF00072">
    <property type="entry name" value="Response_reg"/>
    <property type="match status" value="1"/>
</dbReference>
<evidence type="ECO:0008006" key="12">
    <source>
        <dbReference type="Google" id="ProtNLM"/>
    </source>
</evidence>
<sequence length="226" mass="24741">MKLLVVEDHSVLRELLVKHLERAGCVVDAAEHGREAQAMLGLSRYDAMILDLGLPDMDGLSLLATRASTLNSDLPCIILTACDALESRVAGLDAGADDYLLKPFEMAELEARLRAVLRRPGTRSARNLQLGNLSLCLDTRCVQVAQRPLILSKREVALLGELLRNAPRVVIKDHLEERLYSLDTAVTPNAIEALISRLRRKLMSAGADSSIETLRGLGYRLIPSAP</sequence>
<dbReference type="Pfam" id="PF00486">
    <property type="entry name" value="Trans_reg_C"/>
    <property type="match status" value="1"/>
</dbReference>
<dbReference type="SMART" id="SM00448">
    <property type="entry name" value="REC"/>
    <property type="match status" value="1"/>
</dbReference>
<dbReference type="SUPFAM" id="SSF46894">
    <property type="entry name" value="C-terminal effector domain of the bipartite response regulators"/>
    <property type="match status" value="1"/>
</dbReference>
<dbReference type="SUPFAM" id="SSF52172">
    <property type="entry name" value="CheY-like"/>
    <property type="match status" value="1"/>
</dbReference>
<dbReference type="Gene3D" id="6.10.250.690">
    <property type="match status" value="1"/>
</dbReference>
<evidence type="ECO:0000256" key="7">
    <source>
        <dbReference type="PROSITE-ProRule" id="PRU01091"/>
    </source>
</evidence>
<dbReference type="RefSeq" id="WP_003292621.1">
    <property type="nucleotide sequence ID" value="NZ_KK020676.1"/>
</dbReference>
<evidence type="ECO:0000256" key="5">
    <source>
        <dbReference type="ARBA" id="ARBA00023163"/>
    </source>
</evidence>
<dbReference type="InterPro" id="IPR001789">
    <property type="entry name" value="Sig_transdc_resp-reg_receiver"/>
</dbReference>
<evidence type="ECO:0000313" key="10">
    <source>
        <dbReference type="EMBL" id="EWC40476.1"/>
    </source>
</evidence>
<feature type="modified residue" description="4-aspartylphosphate" evidence="6">
    <location>
        <position position="51"/>
    </location>
</feature>
<dbReference type="GO" id="GO:0005829">
    <property type="term" value="C:cytosol"/>
    <property type="evidence" value="ECO:0007669"/>
    <property type="project" value="TreeGrafter"/>
</dbReference>
<dbReference type="OrthoDB" id="9802426at2"/>
<dbReference type="InterPro" id="IPR016032">
    <property type="entry name" value="Sig_transdc_resp-reg_C-effctor"/>
</dbReference>
<dbReference type="SMART" id="SM00862">
    <property type="entry name" value="Trans_reg_C"/>
    <property type="match status" value="1"/>
</dbReference>
<dbReference type="PROSITE" id="PS50110">
    <property type="entry name" value="RESPONSE_REGULATORY"/>
    <property type="match status" value="1"/>
</dbReference>
<dbReference type="InterPro" id="IPR001867">
    <property type="entry name" value="OmpR/PhoB-type_DNA-bd"/>
</dbReference>
<feature type="DNA-binding region" description="OmpR/PhoB-type" evidence="7">
    <location>
        <begin position="125"/>
        <end position="223"/>
    </location>
</feature>
<dbReference type="Proteomes" id="UP000026923">
    <property type="component" value="Unassembled WGS sequence"/>
</dbReference>
<evidence type="ECO:0000259" key="9">
    <source>
        <dbReference type="PROSITE" id="PS51755"/>
    </source>
</evidence>